<dbReference type="STRING" id="1173022.Cri9333_0626"/>
<keyword evidence="2" id="KW-1185">Reference proteome</keyword>
<evidence type="ECO:0000313" key="1">
    <source>
        <dbReference type="EMBL" id="AFZ11569.1"/>
    </source>
</evidence>
<sequence>MQVFNGTTDNAVAQALSQITWQIRYNLLSGISPNNKLFDEEIGKGEVEGEFDITAAPMSGSQVTTIQWYRDEQIVRYSIKSISEAI</sequence>
<proteinExistence type="predicted"/>
<dbReference type="AlphaFoldDB" id="K9VVK0"/>
<organism evidence="1 2">
    <name type="scientific">Crinalium epipsammum PCC 9333</name>
    <dbReference type="NCBI Taxonomy" id="1173022"/>
    <lineage>
        <taxon>Bacteria</taxon>
        <taxon>Bacillati</taxon>
        <taxon>Cyanobacteriota</taxon>
        <taxon>Cyanophyceae</taxon>
        <taxon>Gomontiellales</taxon>
        <taxon>Gomontiellaceae</taxon>
        <taxon>Crinalium</taxon>
    </lineage>
</organism>
<name>K9VVK0_9CYAN</name>
<dbReference type="RefSeq" id="WP_015201703.1">
    <property type="nucleotide sequence ID" value="NC_019753.1"/>
</dbReference>
<reference evidence="1 2" key="1">
    <citation type="submission" date="2012-06" db="EMBL/GenBank/DDBJ databases">
        <title>Finished chromosome of genome of Crinalium epipsammum PCC 9333.</title>
        <authorList>
            <consortium name="US DOE Joint Genome Institute"/>
            <person name="Gugger M."/>
            <person name="Coursin T."/>
            <person name="Rippka R."/>
            <person name="Tandeau De Marsac N."/>
            <person name="Huntemann M."/>
            <person name="Wei C.-L."/>
            <person name="Han J."/>
            <person name="Detter J.C."/>
            <person name="Han C."/>
            <person name="Tapia R."/>
            <person name="Davenport K."/>
            <person name="Daligault H."/>
            <person name="Erkkila T."/>
            <person name="Gu W."/>
            <person name="Munk A.C.C."/>
            <person name="Teshima H."/>
            <person name="Xu Y."/>
            <person name="Chain P."/>
            <person name="Chen A."/>
            <person name="Krypides N."/>
            <person name="Mavromatis K."/>
            <person name="Markowitz V."/>
            <person name="Szeto E."/>
            <person name="Ivanova N."/>
            <person name="Mikhailova N."/>
            <person name="Ovchinnikova G."/>
            <person name="Pagani I."/>
            <person name="Pati A."/>
            <person name="Goodwin L."/>
            <person name="Peters L."/>
            <person name="Pitluck S."/>
            <person name="Woyke T."/>
            <person name="Kerfeld C."/>
        </authorList>
    </citation>
    <scope>NUCLEOTIDE SEQUENCE [LARGE SCALE GENOMIC DNA]</scope>
    <source>
        <strain evidence="1 2">PCC 9333</strain>
    </source>
</reference>
<dbReference type="Proteomes" id="UP000010472">
    <property type="component" value="Chromosome"/>
</dbReference>
<gene>
    <name evidence="1" type="ORF">Cri9333_0626</name>
</gene>
<dbReference type="eggNOG" id="ENOG502ZIBZ">
    <property type="taxonomic scope" value="Bacteria"/>
</dbReference>
<dbReference type="EMBL" id="CP003620">
    <property type="protein sequence ID" value="AFZ11569.1"/>
    <property type="molecule type" value="Genomic_DNA"/>
</dbReference>
<accession>K9VVK0</accession>
<dbReference type="KEGG" id="cep:Cri9333_0626"/>
<protein>
    <submittedName>
        <fullName evidence="1">Uncharacterized protein</fullName>
    </submittedName>
</protein>
<dbReference type="HOGENOM" id="CLU_2492606_0_0_3"/>
<dbReference type="OrthoDB" id="583507at2"/>
<evidence type="ECO:0000313" key="2">
    <source>
        <dbReference type="Proteomes" id="UP000010472"/>
    </source>
</evidence>